<sequence length="165" mass="17367">MGALGDLRQLLGIPEQQEVPCGPGDREHVGHGVLTGLVDDQQIQLAGGEPLRIGEVPGGAPVHPPGHRDLIVLPGQEVRDLLGADPPPRHRRLRDLLGAAGTTGLGFGHGLPRHPACCAHPRSRFSITAWDCATTPIRHPRCTSRPITCAPTKDFPVPGGPCTAT</sequence>
<proteinExistence type="predicted"/>
<organism evidence="1 2">
    <name type="scientific">Rothia kristinae</name>
    <dbReference type="NCBI Taxonomy" id="37923"/>
    <lineage>
        <taxon>Bacteria</taxon>
        <taxon>Bacillati</taxon>
        <taxon>Actinomycetota</taxon>
        <taxon>Actinomycetes</taxon>
        <taxon>Micrococcales</taxon>
        <taxon>Micrococcaceae</taxon>
        <taxon>Rothia</taxon>
    </lineage>
</organism>
<protein>
    <submittedName>
        <fullName evidence="1">Uncharacterized protein</fullName>
    </submittedName>
</protein>
<evidence type="ECO:0000313" key="2">
    <source>
        <dbReference type="Proteomes" id="UP000092021"/>
    </source>
</evidence>
<reference evidence="1 2" key="1">
    <citation type="submission" date="2016-04" db="EMBL/GenBank/DDBJ databases">
        <title>Identification of putative biosynthetic pathways for the production of bioactive secondary metabolites by the marine actinomycete Kocuria kristinae RUTW2-3.</title>
        <authorList>
            <person name="Waterworth S.C."/>
            <person name="Walmsley T.A."/>
            <person name="Matongo T."/>
            <person name="Davies-Coleman M.T."/>
            <person name="Dorrington R.A."/>
        </authorList>
    </citation>
    <scope>NUCLEOTIDE SEQUENCE [LARGE SCALE GENOMIC DNA]</scope>
    <source>
        <strain evidence="1 2">RUTW4-5</strain>
    </source>
</reference>
<dbReference type="AlphaFoldDB" id="A0A657IVH5"/>
<comment type="caution">
    <text evidence="1">The sequence shown here is derived from an EMBL/GenBank/DDBJ whole genome shotgun (WGS) entry which is preliminary data.</text>
</comment>
<dbReference type="Proteomes" id="UP000092021">
    <property type="component" value="Unassembled WGS sequence"/>
</dbReference>
<evidence type="ECO:0000313" key="1">
    <source>
        <dbReference type="EMBL" id="OAX65260.1"/>
    </source>
</evidence>
<accession>A0A657IVH5</accession>
<dbReference type="EMBL" id="LWGZ01000279">
    <property type="protein sequence ID" value="OAX65260.1"/>
    <property type="molecule type" value="Genomic_DNA"/>
</dbReference>
<gene>
    <name evidence="1" type="ORF">A5N15_03075</name>
</gene>
<name>A0A657IVH5_9MICC</name>